<organism evidence="2 5">
    <name type="scientific">Fulvivirga sedimenti</name>
    <dbReference type="NCBI Taxonomy" id="2879465"/>
    <lineage>
        <taxon>Bacteria</taxon>
        <taxon>Pseudomonadati</taxon>
        <taxon>Bacteroidota</taxon>
        <taxon>Cytophagia</taxon>
        <taxon>Cytophagales</taxon>
        <taxon>Fulvivirgaceae</taxon>
        <taxon>Fulvivirga</taxon>
    </lineage>
</organism>
<feature type="signal peptide" evidence="1">
    <location>
        <begin position="1"/>
        <end position="22"/>
    </location>
</feature>
<evidence type="ECO:0000313" key="3">
    <source>
        <dbReference type="EMBL" id="MCA6076219.1"/>
    </source>
</evidence>
<gene>
    <name evidence="2" type="ORF">LDX50_09185</name>
    <name evidence="3" type="ORF">LDX50_15155</name>
    <name evidence="4" type="ORF">LDX50_20875</name>
</gene>
<keyword evidence="5" id="KW-1185">Reference proteome</keyword>
<sequence length="212" mass="24265">MKTVVFLMLSLSILCKHLPALAQQSDPSSKNKWSHDIEAWLYLIPDGTIFSPIYAADKDRIHLEAHYNYEDLNTFSAWFGYNFSGGNKLSFTITPMAGVVVGNLNGLAPGLETNFDFGRFNFNSTSQYVFDFSDKQLDYYYNWTDFSYSPLDWLFFGGSLQRTRLYEGSLELQRGALLGISYRWLELSGYWYNPAHSDSYVVLAITMSIPEP</sequence>
<accession>A0A9X1HQS9</accession>
<protein>
    <recommendedName>
        <fullName evidence="6">DUF481 domain-containing protein</fullName>
    </recommendedName>
</protein>
<evidence type="ECO:0000313" key="2">
    <source>
        <dbReference type="EMBL" id="MCA6075042.1"/>
    </source>
</evidence>
<dbReference type="AlphaFoldDB" id="A0A9X1HQS9"/>
<comment type="caution">
    <text evidence="2">The sequence shown here is derived from an EMBL/GenBank/DDBJ whole genome shotgun (WGS) entry which is preliminary data.</text>
</comment>
<proteinExistence type="predicted"/>
<evidence type="ECO:0008006" key="6">
    <source>
        <dbReference type="Google" id="ProtNLM"/>
    </source>
</evidence>
<evidence type="ECO:0000256" key="1">
    <source>
        <dbReference type="SAM" id="SignalP"/>
    </source>
</evidence>
<dbReference type="EMBL" id="JAIXNE010000002">
    <property type="protein sequence ID" value="MCA6075042.1"/>
    <property type="molecule type" value="Genomic_DNA"/>
</dbReference>
<dbReference type="EMBL" id="JAIXNE010000004">
    <property type="protein sequence ID" value="MCA6077347.1"/>
    <property type="molecule type" value="Genomic_DNA"/>
</dbReference>
<reference evidence="2" key="1">
    <citation type="submission" date="2021-09" db="EMBL/GenBank/DDBJ databases">
        <title>Fulvivirga sp. isolated from coastal sediment.</title>
        <authorList>
            <person name="Yu H."/>
        </authorList>
    </citation>
    <scope>NUCLEOTIDE SEQUENCE</scope>
    <source>
        <strain evidence="2">1062</strain>
    </source>
</reference>
<evidence type="ECO:0000313" key="5">
    <source>
        <dbReference type="Proteomes" id="UP001139409"/>
    </source>
</evidence>
<dbReference type="EMBL" id="JAIXNE010000003">
    <property type="protein sequence ID" value="MCA6076219.1"/>
    <property type="molecule type" value="Genomic_DNA"/>
</dbReference>
<name>A0A9X1HQS9_9BACT</name>
<dbReference type="Proteomes" id="UP001139409">
    <property type="component" value="Unassembled WGS sequence"/>
</dbReference>
<evidence type="ECO:0000313" key="4">
    <source>
        <dbReference type="EMBL" id="MCA6077347.1"/>
    </source>
</evidence>
<feature type="chain" id="PRO_5041195003" description="DUF481 domain-containing protein" evidence="1">
    <location>
        <begin position="23"/>
        <end position="212"/>
    </location>
</feature>
<keyword evidence="1" id="KW-0732">Signal</keyword>
<dbReference type="RefSeq" id="WP_225698148.1">
    <property type="nucleotide sequence ID" value="NZ_JAIXNE010000002.1"/>
</dbReference>